<evidence type="ECO:0000256" key="1">
    <source>
        <dbReference type="SAM" id="MobiDB-lite"/>
    </source>
</evidence>
<dbReference type="Gene3D" id="1.10.10.60">
    <property type="entry name" value="Homeodomain-like"/>
    <property type="match status" value="1"/>
</dbReference>
<dbReference type="InterPro" id="IPR044822">
    <property type="entry name" value="Myb_DNA-bind_4"/>
</dbReference>
<evidence type="ECO:0000259" key="2">
    <source>
        <dbReference type="Pfam" id="PF13837"/>
    </source>
</evidence>
<dbReference type="PANTHER" id="PTHR47595:SF1">
    <property type="entry name" value="MYB_SANT-LIKE DNA-BINDING DOMAIN-CONTAINING PROTEIN"/>
    <property type="match status" value="1"/>
</dbReference>
<feature type="region of interest" description="Disordered" evidence="1">
    <location>
        <begin position="189"/>
        <end position="219"/>
    </location>
</feature>
<proteinExistence type="predicted"/>
<evidence type="ECO:0000313" key="3">
    <source>
        <dbReference type="EMBL" id="KMQ87440.1"/>
    </source>
</evidence>
<sequence length="260" mass="28904">MIYVLSQNGSGRAITLQDADTGTGLVYTTRFLPKDARRVKTDIVFASKLLSTLKRNQEPCSSGCMASTASTSEIPESEQDSVFKWSHQAILLLIEEYRRREEDAISGKISQKQVWKSISEVLCKHGHDVTGPQCQSKFNGMKRTFKSIKDHNLKSGNNPQSWPYTEVMESLLGEEPIINSVALASSSGRASTESENSDVSSLDSVGSDSSSSRKRKTSHIAEIVKIRKIAKESKMKRHQQTVDQRAKLLNALDKLIDKLQ</sequence>
<feature type="compositionally biased region" description="Low complexity" evidence="1">
    <location>
        <begin position="197"/>
        <end position="210"/>
    </location>
</feature>
<dbReference type="PANTHER" id="PTHR47595">
    <property type="entry name" value="HEAT SHOCK 70 KDA PROTEIN 14"/>
    <property type="match status" value="1"/>
</dbReference>
<comment type="caution">
    <text evidence="3">The sequence shown here is derived from an EMBL/GenBank/DDBJ whole genome shotgun (WGS) entry which is preliminary data.</text>
</comment>
<dbReference type="Proteomes" id="UP000036403">
    <property type="component" value="Unassembled WGS sequence"/>
</dbReference>
<dbReference type="AlphaFoldDB" id="A0A0J7N424"/>
<dbReference type="Pfam" id="PF13837">
    <property type="entry name" value="Myb_DNA-bind_4"/>
    <property type="match status" value="1"/>
</dbReference>
<protein>
    <recommendedName>
        <fullName evidence="2">Myb/SANT-like DNA-binding domain-containing protein</fullName>
    </recommendedName>
</protein>
<organism evidence="3 4">
    <name type="scientific">Lasius niger</name>
    <name type="common">Black garden ant</name>
    <dbReference type="NCBI Taxonomy" id="67767"/>
    <lineage>
        <taxon>Eukaryota</taxon>
        <taxon>Metazoa</taxon>
        <taxon>Ecdysozoa</taxon>
        <taxon>Arthropoda</taxon>
        <taxon>Hexapoda</taxon>
        <taxon>Insecta</taxon>
        <taxon>Pterygota</taxon>
        <taxon>Neoptera</taxon>
        <taxon>Endopterygota</taxon>
        <taxon>Hymenoptera</taxon>
        <taxon>Apocrita</taxon>
        <taxon>Aculeata</taxon>
        <taxon>Formicoidea</taxon>
        <taxon>Formicidae</taxon>
        <taxon>Formicinae</taxon>
        <taxon>Lasius</taxon>
        <taxon>Lasius</taxon>
    </lineage>
</organism>
<keyword evidence="4" id="KW-1185">Reference proteome</keyword>
<name>A0A0J7N424_LASNI</name>
<gene>
    <name evidence="3" type="ORF">RF55_13280</name>
</gene>
<dbReference type="OrthoDB" id="6780173at2759"/>
<reference evidence="3 4" key="1">
    <citation type="submission" date="2015-04" db="EMBL/GenBank/DDBJ databases">
        <title>Lasius niger genome sequencing.</title>
        <authorList>
            <person name="Konorov E.A."/>
            <person name="Nikitin M.A."/>
            <person name="Kirill M.V."/>
            <person name="Chang P."/>
        </authorList>
    </citation>
    <scope>NUCLEOTIDE SEQUENCE [LARGE SCALE GENOMIC DNA]</scope>
    <source>
        <tissue evidence="3">Whole</tissue>
    </source>
</reference>
<evidence type="ECO:0000313" key="4">
    <source>
        <dbReference type="Proteomes" id="UP000036403"/>
    </source>
</evidence>
<accession>A0A0J7N424</accession>
<dbReference type="EMBL" id="LBMM01010472">
    <property type="protein sequence ID" value="KMQ87440.1"/>
    <property type="molecule type" value="Genomic_DNA"/>
</dbReference>
<feature type="domain" description="Myb/SANT-like DNA-binding" evidence="2">
    <location>
        <begin position="84"/>
        <end position="171"/>
    </location>
</feature>
<dbReference type="PaxDb" id="67767-A0A0J7N424"/>